<evidence type="ECO:0000256" key="1">
    <source>
        <dbReference type="SAM" id="SignalP"/>
    </source>
</evidence>
<evidence type="ECO:0000313" key="2">
    <source>
        <dbReference type="EMBL" id="MBV4454343.1"/>
    </source>
</evidence>
<evidence type="ECO:0000313" key="3">
    <source>
        <dbReference type="Proteomes" id="UP001048976"/>
    </source>
</evidence>
<accession>A0ABS6P1M0</accession>
<dbReference type="InterPro" id="IPR022231">
    <property type="entry name" value="DUF3757"/>
</dbReference>
<name>A0ABS6P1M0_9PSED</name>
<dbReference type="EMBL" id="JAHSTY010000002">
    <property type="protein sequence ID" value="MBV4454343.1"/>
    <property type="molecule type" value="Genomic_DNA"/>
</dbReference>
<dbReference type="Pfam" id="PF12582">
    <property type="entry name" value="DUF3757"/>
    <property type="match status" value="1"/>
</dbReference>
<feature type="chain" id="PRO_5046072153" evidence="1">
    <location>
        <begin position="22"/>
        <end position="143"/>
    </location>
</feature>
<keyword evidence="3" id="KW-1185">Reference proteome</keyword>
<organism evidence="2 3">
    <name type="scientific">Pseudomonas azadiae</name>
    <dbReference type="NCBI Taxonomy" id="2843612"/>
    <lineage>
        <taxon>Bacteria</taxon>
        <taxon>Pseudomonadati</taxon>
        <taxon>Pseudomonadota</taxon>
        <taxon>Gammaproteobacteria</taxon>
        <taxon>Pseudomonadales</taxon>
        <taxon>Pseudomonadaceae</taxon>
        <taxon>Pseudomonas</taxon>
    </lineage>
</organism>
<comment type="caution">
    <text evidence="2">The sequence shown here is derived from an EMBL/GenBank/DDBJ whole genome shotgun (WGS) entry which is preliminary data.</text>
</comment>
<reference evidence="2" key="1">
    <citation type="submission" date="2021-06" db="EMBL/GenBank/DDBJ databases">
        <title>Updating the genus Pseudomonas: Description of 43 new species and partition of the Pseudomonas putida group.</title>
        <authorList>
            <person name="Girard L."/>
            <person name="Lood C."/>
            <person name="Vandamme P."/>
            <person name="Rokni-Zadeh H."/>
            <person name="Van Noort V."/>
            <person name="Hofte M."/>
            <person name="Lavigne R."/>
            <person name="De Mot R."/>
        </authorList>
    </citation>
    <scope>NUCLEOTIDE SEQUENCE</scope>
    <source>
        <strain evidence="2">SWRI103</strain>
    </source>
</reference>
<gene>
    <name evidence="2" type="ORF">KVG91_17270</name>
</gene>
<feature type="signal peptide" evidence="1">
    <location>
        <begin position="1"/>
        <end position="21"/>
    </location>
</feature>
<sequence>MIKHVVYAFFLSCFVIASAKAAQGCPYASAINYADDAYQSSGGGKLWQSQKVKERDFIDRFIGAIFFPDKDDELNVGRMECAYLTGGGRRVTLRYVTQNVHERMLMESDYYWQSTVDLLGQAVHICQDSQPDNCKATPQNSTP</sequence>
<dbReference type="Proteomes" id="UP001048976">
    <property type="component" value="Unassembled WGS sequence"/>
</dbReference>
<dbReference type="RefSeq" id="WP_169376425.1">
    <property type="nucleotide sequence ID" value="NZ_JAHSTY010000002.1"/>
</dbReference>
<proteinExistence type="predicted"/>
<keyword evidence="1" id="KW-0732">Signal</keyword>
<protein>
    <submittedName>
        <fullName evidence="2">DUF3757 domain-containing protein</fullName>
    </submittedName>
</protein>